<evidence type="ECO:0000313" key="1">
    <source>
        <dbReference type="EMBL" id="OGI45777.1"/>
    </source>
</evidence>
<organism evidence="1 2">
    <name type="scientific">Candidatus Nomurabacteria bacterium GWB1_40_6</name>
    <dbReference type="NCBI Taxonomy" id="1801727"/>
    <lineage>
        <taxon>Bacteria</taxon>
        <taxon>Candidatus Nomuraibacteriota</taxon>
    </lineage>
</organism>
<proteinExistence type="predicted"/>
<sequence>MKQECKKCEQVFTLDSDDLNFYEKMKVPRPLVCPDCRFKMRALWRNEMTLYSGRKCDMCGKSIISMYNPKSPYIIYCYECFYSDKWNPKDYFKEYDKSQLFFDQMGNFLKEVPKVNLGISSSDGPNINSEYINMASSCKNCYLVFNGGINEETMYSRGVRHSFDTSDCYFAERIEKCYESINIQQSAGVLWGQNIMSCVDSLFILNGSGLINCLGCVNLRNKSNCWFNGQLNNEEFSKKIKEIRGSYKKTEETKKQFIEFCDTLPKKENNNLKTVNSTGDYLTECRNVFNSFEVASSENCKYIFSSKFIKDSLGTIGYGTKSELLLEVVATGYSSNVIGSYWAENSNNIMYSFDIRNCQDCIGCDALKNGKYSIFNKEYSKEEYEDLKDHIIKELTESSVHGLMMPPEIAPFAYNESIAHDNFPMTKEEVLKAGFRWEDDIQKTEGKETMQPEDIPDHIKDVQNLITNEVLRCIDCNRNYKITEQELLFYRKMILPIPRKCFYCRHQDRIARRGPYKFWDRKCAKCQKEITTNYAPDRPEIVYCEKCYQLLSFCKMFK</sequence>
<reference evidence="1 2" key="1">
    <citation type="journal article" date="2016" name="Nat. Commun.">
        <title>Thousands of microbial genomes shed light on interconnected biogeochemical processes in an aquifer system.</title>
        <authorList>
            <person name="Anantharaman K."/>
            <person name="Brown C.T."/>
            <person name="Hug L.A."/>
            <person name="Sharon I."/>
            <person name="Castelle C.J."/>
            <person name="Probst A.J."/>
            <person name="Thomas B.C."/>
            <person name="Singh A."/>
            <person name="Wilkins M.J."/>
            <person name="Karaoz U."/>
            <person name="Brodie E.L."/>
            <person name="Williams K.H."/>
            <person name="Hubbard S.S."/>
            <person name="Banfield J.F."/>
        </authorList>
    </citation>
    <scope>NUCLEOTIDE SEQUENCE [LARGE SCALE GENOMIC DNA]</scope>
</reference>
<evidence type="ECO:0000313" key="2">
    <source>
        <dbReference type="Proteomes" id="UP000176484"/>
    </source>
</evidence>
<accession>A0A1F6TKW7</accession>
<dbReference type="EMBL" id="MFTD01000039">
    <property type="protein sequence ID" value="OGI45777.1"/>
    <property type="molecule type" value="Genomic_DNA"/>
</dbReference>
<dbReference type="Proteomes" id="UP000176484">
    <property type="component" value="Unassembled WGS sequence"/>
</dbReference>
<evidence type="ECO:0008006" key="3">
    <source>
        <dbReference type="Google" id="ProtNLM"/>
    </source>
</evidence>
<comment type="caution">
    <text evidence="1">The sequence shown here is derived from an EMBL/GenBank/DDBJ whole genome shotgun (WGS) entry which is preliminary data.</text>
</comment>
<protein>
    <recommendedName>
        <fullName evidence="3">Zinc-binding domain-containing protein</fullName>
    </recommendedName>
</protein>
<gene>
    <name evidence="1" type="ORF">A2121_00960</name>
</gene>
<dbReference type="AlphaFoldDB" id="A0A1F6TKW7"/>
<name>A0A1F6TKW7_9BACT</name>